<dbReference type="RefSeq" id="WP_069690635.1">
    <property type="nucleotide sequence ID" value="NZ_CP017147.1"/>
</dbReference>
<dbReference type="STRING" id="1526658.BHK69_14005"/>
<protein>
    <submittedName>
        <fullName evidence="2">Uncharacterized protein</fullName>
    </submittedName>
</protein>
<evidence type="ECO:0000313" key="2">
    <source>
        <dbReference type="EMBL" id="AOO81421.1"/>
    </source>
</evidence>
<dbReference type="OrthoDB" id="8298591at2"/>
<dbReference type="AlphaFoldDB" id="A0A1D7U226"/>
<gene>
    <name evidence="2" type="ORF">BHK69_14005</name>
</gene>
<dbReference type="KEGG" id="bvv:BHK69_14005"/>
<evidence type="ECO:0000313" key="3">
    <source>
        <dbReference type="Proteomes" id="UP000094969"/>
    </source>
</evidence>
<keyword evidence="1" id="KW-0732">Signal</keyword>
<dbReference type="Proteomes" id="UP000094969">
    <property type="component" value="Chromosome"/>
</dbReference>
<keyword evidence="3" id="KW-1185">Reference proteome</keyword>
<evidence type="ECO:0000256" key="1">
    <source>
        <dbReference type="SAM" id="SignalP"/>
    </source>
</evidence>
<reference evidence="2 3" key="1">
    <citation type="journal article" date="2015" name="Antonie Van Leeuwenhoek">
        <title>Bosea vaviloviae sp. nov., a new species of slow-growing rhizobia isolated from nodules of the relict species Vavilovia formosa (Stev.) Fed.</title>
        <authorList>
            <person name="Safronova V.I."/>
            <person name="Kuznetsova I.G."/>
            <person name="Sazanova A.L."/>
            <person name="Kimeklis A.K."/>
            <person name="Belimov A.A."/>
            <person name="Andronov E.E."/>
            <person name="Pinaev A.G."/>
            <person name="Chizhevskaya E.P."/>
            <person name="Pukhaev A.R."/>
            <person name="Popov K.P."/>
            <person name="Willems A."/>
            <person name="Tikhonovich I.A."/>
        </authorList>
    </citation>
    <scope>NUCLEOTIDE SEQUENCE [LARGE SCALE GENOMIC DNA]</scope>
    <source>
        <strain evidence="2 3">Vaf18</strain>
    </source>
</reference>
<feature type="chain" id="PRO_5009099861" evidence="1">
    <location>
        <begin position="28"/>
        <end position="232"/>
    </location>
</feature>
<feature type="signal peptide" evidence="1">
    <location>
        <begin position="1"/>
        <end position="27"/>
    </location>
</feature>
<proteinExistence type="predicted"/>
<name>A0A1D7U226_9HYPH</name>
<dbReference type="EMBL" id="CP017147">
    <property type="protein sequence ID" value="AOO81421.1"/>
    <property type="molecule type" value="Genomic_DNA"/>
</dbReference>
<organism evidence="2 3">
    <name type="scientific">Bosea vaviloviae</name>
    <dbReference type="NCBI Taxonomy" id="1526658"/>
    <lineage>
        <taxon>Bacteria</taxon>
        <taxon>Pseudomonadati</taxon>
        <taxon>Pseudomonadota</taxon>
        <taxon>Alphaproteobacteria</taxon>
        <taxon>Hyphomicrobiales</taxon>
        <taxon>Boseaceae</taxon>
        <taxon>Bosea</taxon>
    </lineage>
</organism>
<accession>A0A1D7U226</accession>
<sequence>MRKTGLPSAVLLIAALTGYQGALPAKASEPTLEQTAELYYRTWLNFDRASALRLNKAMRLNKELRPESEGRDYIDMTMFNDPIAWQLKRMATLTVKTDPSGSELKRLMARFIVETSRRVRCTAVGSRVGSEPAGDRFHATVKLDCLVPDAVAELTQVKRSDEGADMSNPTPRLLKSVIDAYARAPLTRRIATEMDLTAGPAKERWMPSQYRTGIDLVTGSVARQIEEAGLGR</sequence>